<comment type="caution">
    <text evidence="18">The sequence shown here is derived from an EMBL/GenBank/DDBJ whole genome shotgun (WGS) entry which is preliminary data.</text>
</comment>
<evidence type="ECO:0000313" key="19">
    <source>
        <dbReference type="Proteomes" id="UP000254866"/>
    </source>
</evidence>
<evidence type="ECO:0000256" key="9">
    <source>
        <dbReference type="ARBA" id="ARBA00022801"/>
    </source>
</evidence>
<keyword evidence="8 16" id="KW-0732">Signal</keyword>
<dbReference type="AlphaFoldDB" id="A0A370TSX3"/>
<dbReference type="GO" id="GO:0006508">
    <property type="term" value="P:proteolysis"/>
    <property type="evidence" value="ECO:0007669"/>
    <property type="project" value="UniProtKB-KW"/>
</dbReference>
<evidence type="ECO:0000256" key="16">
    <source>
        <dbReference type="SAM" id="SignalP"/>
    </source>
</evidence>
<comment type="catalytic activity">
    <reaction evidence="1">
        <text>Release of an N-terminal tripeptide from a polypeptide.</text>
        <dbReference type="EC" id="3.4.14.10"/>
    </reaction>
</comment>
<dbReference type="FunFam" id="3.40.50.200:FF:000015">
    <property type="entry name" value="Tripeptidyl peptidase A"/>
    <property type="match status" value="1"/>
</dbReference>
<evidence type="ECO:0000256" key="4">
    <source>
        <dbReference type="ARBA" id="ARBA00012462"/>
    </source>
</evidence>
<dbReference type="InterPro" id="IPR036852">
    <property type="entry name" value="Peptidase_S8/S53_dom_sf"/>
</dbReference>
<name>A0A370TSX3_9HELO</name>
<dbReference type="CDD" id="cd04056">
    <property type="entry name" value="Peptidases_S53"/>
    <property type="match status" value="1"/>
</dbReference>
<comment type="function">
    <text evidence="2">Secreted tripeptidyl-peptidase which degrades proteins at acidic pHs and is involved in virulence.</text>
</comment>
<keyword evidence="19" id="KW-1185">Reference proteome</keyword>
<gene>
    <name evidence="18" type="ORF">BP5553_02976</name>
</gene>
<dbReference type="InterPro" id="IPR015366">
    <property type="entry name" value="S53_propep"/>
</dbReference>
<dbReference type="RefSeq" id="XP_031871292.1">
    <property type="nucleotide sequence ID" value="XM_032011599.1"/>
</dbReference>
<dbReference type="Gene3D" id="3.40.50.200">
    <property type="entry name" value="Peptidase S8/S53 domain"/>
    <property type="match status" value="1"/>
</dbReference>
<dbReference type="PANTHER" id="PTHR14218">
    <property type="entry name" value="PROTEASE S8 TRIPEPTIDYL PEPTIDASE I CLN2"/>
    <property type="match status" value="1"/>
</dbReference>
<evidence type="ECO:0000256" key="11">
    <source>
        <dbReference type="ARBA" id="ARBA00022837"/>
    </source>
</evidence>
<dbReference type="GO" id="GO:0004252">
    <property type="term" value="F:serine-type endopeptidase activity"/>
    <property type="evidence" value="ECO:0007669"/>
    <property type="project" value="UniProtKB-UniRule"/>
</dbReference>
<protein>
    <recommendedName>
        <fullName evidence="4">tripeptidyl-peptidase II</fullName>
        <ecNumber evidence="4">3.4.14.10</ecNumber>
    </recommendedName>
</protein>
<accession>A0A370TSX3</accession>
<dbReference type="PROSITE" id="PS51695">
    <property type="entry name" value="SEDOLISIN"/>
    <property type="match status" value="1"/>
</dbReference>
<comment type="cofactor">
    <cofactor evidence="15">
        <name>Ca(2+)</name>
        <dbReference type="ChEBI" id="CHEBI:29108"/>
    </cofactor>
    <text evidence="15">Binds 1 Ca(2+) ion per subunit.</text>
</comment>
<evidence type="ECO:0000256" key="10">
    <source>
        <dbReference type="ARBA" id="ARBA00022825"/>
    </source>
</evidence>
<keyword evidence="13" id="KW-0865">Zymogen</keyword>
<dbReference type="Proteomes" id="UP000254866">
    <property type="component" value="Unassembled WGS sequence"/>
</dbReference>
<feature type="signal peptide" evidence="16">
    <location>
        <begin position="1"/>
        <end position="17"/>
    </location>
</feature>
<feature type="domain" description="Peptidase S53" evidence="17">
    <location>
        <begin position="224"/>
        <end position="609"/>
    </location>
</feature>
<feature type="binding site" evidence="15">
    <location>
        <position position="569"/>
    </location>
    <ligand>
        <name>Ca(2+)</name>
        <dbReference type="ChEBI" id="CHEBI:29108"/>
    </ligand>
</feature>
<feature type="binding site" evidence="15">
    <location>
        <position position="589"/>
    </location>
    <ligand>
        <name>Ca(2+)</name>
        <dbReference type="ChEBI" id="CHEBI:29108"/>
    </ligand>
</feature>
<dbReference type="SUPFAM" id="SSF54897">
    <property type="entry name" value="Protease propeptides/inhibitors"/>
    <property type="match status" value="1"/>
</dbReference>
<feature type="active site" description="Charge relay system" evidence="15">
    <location>
        <position position="309"/>
    </location>
</feature>
<evidence type="ECO:0000256" key="12">
    <source>
        <dbReference type="ARBA" id="ARBA00023026"/>
    </source>
</evidence>
<keyword evidence="11 15" id="KW-0106">Calcium</keyword>
<evidence type="ECO:0000256" key="6">
    <source>
        <dbReference type="ARBA" id="ARBA00022670"/>
    </source>
</evidence>
<dbReference type="PROSITE" id="PS00138">
    <property type="entry name" value="SUBTILASE_SER"/>
    <property type="match status" value="1"/>
</dbReference>
<feature type="binding site" evidence="15">
    <location>
        <position position="568"/>
    </location>
    <ligand>
        <name>Ca(2+)</name>
        <dbReference type="ChEBI" id="CHEBI:29108"/>
    </ligand>
</feature>
<dbReference type="OrthoDB" id="409122at2759"/>
<reference evidence="18 19" key="1">
    <citation type="journal article" date="2018" name="IMA Fungus">
        <title>IMA Genome-F 9: Draft genome sequence of Annulohypoxylon stygium, Aspergillus mulundensis, Berkeleyomyces basicola (syn. Thielaviopsis basicola), Ceratocystis smalleyi, two Cercospora beticola strains, Coleophoma cylindrospora, Fusarium fracticaudum, Phialophora cf. hyalina, and Morchella septimelata.</title>
        <authorList>
            <person name="Wingfield B.D."/>
            <person name="Bills G.F."/>
            <person name="Dong Y."/>
            <person name="Huang W."/>
            <person name="Nel W.J."/>
            <person name="Swalarsk-Parry B.S."/>
            <person name="Vaghefi N."/>
            <person name="Wilken P.M."/>
            <person name="An Z."/>
            <person name="de Beer Z.W."/>
            <person name="De Vos L."/>
            <person name="Chen L."/>
            <person name="Duong T.A."/>
            <person name="Gao Y."/>
            <person name="Hammerbacher A."/>
            <person name="Kikkert J.R."/>
            <person name="Li Y."/>
            <person name="Li H."/>
            <person name="Li K."/>
            <person name="Li Q."/>
            <person name="Liu X."/>
            <person name="Ma X."/>
            <person name="Naidoo K."/>
            <person name="Pethybridge S.J."/>
            <person name="Sun J."/>
            <person name="Steenkamp E.T."/>
            <person name="van der Nest M.A."/>
            <person name="van Wyk S."/>
            <person name="Wingfield M.J."/>
            <person name="Xiong C."/>
            <person name="Yue Q."/>
            <person name="Zhang X."/>
        </authorList>
    </citation>
    <scope>NUCLEOTIDE SEQUENCE [LARGE SCALE GENOMIC DNA]</scope>
    <source>
        <strain evidence="18 19">BP 5553</strain>
    </source>
</reference>
<dbReference type="EC" id="3.4.14.10" evidence="4"/>
<evidence type="ECO:0000256" key="13">
    <source>
        <dbReference type="ARBA" id="ARBA00023145"/>
    </source>
</evidence>
<dbReference type="PANTHER" id="PTHR14218:SF39">
    <property type="entry name" value="PEPTIDASE S53 DOMAIN-CONTAINING PROTEIN"/>
    <property type="match status" value="1"/>
</dbReference>
<dbReference type="InterPro" id="IPR023828">
    <property type="entry name" value="Peptidase_S8_Ser-AS"/>
</dbReference>
<dbReference type="CDD" id="cd11377">
    <property type="entry name" value="Pro-peptidase_S53"/>
    <property type="match status" value="1"/>
</dbReference>
<dbReference type="Pfam" id="PF09286">
    <property type="entry name" value="Pro-kuma_activ"/>
    <property type="match status" value="1"/>
</dbReference>
<evidence type="ECO:0000256" key="14">
    <source>
        <dbReference type="ARBA" id="ARBA00023180"/>
    </source>
</evidence>
<evidence type="ECO:0000256" key="2">
    <source>
        <dbReference type="ARBA" id="ARBA00002451"/>
    </source>
</evidence>
<dbReference type="GeneID" id="43595825"/>
<evidence type="ECO:0000256" key="15">
    <source>
        <dbReference type="PROSITE-ProRule" id="PRU01032"/>
    </source>
</evidence>
<evidence type="ECO:0000259" key="17">
    <source>
        <dbReference type="PROSITE" id="PS51695"/>
    </source>
</evidence>
<evidence type="ECO:0000313" key="18">
    <source>
        <dbReference type="EMBL" id="RDL38636.1"/>
    </source>
</evidence>
<dbReference type="InterPro" id="IPR050819">
    <property type="entry name" value="Tripeptidyl-peptidase_I"/>
</dbReference>
<keyword evidence="9 15" id="KW-0378">Hydrolase</keyword>
<keyword evidence="6 15" id="KW-0645">Protease</keyword>
<evidence type="ECO:0000256" key="3">
    <source>
        <dbReference type="ARBA" id="ARBA00004239"/>
    </source>
</evidence>
<feature type="active site" description="Charge relay system" evidence="15">
    <location>
        <position position="313"/>
    </location>
</feature>
<organism evidence="18 19">
    <name type="scientific">Venustampulla echinocandica</name>
    <dbReference type="NCBI Taxonomy" id="2656787"/>
    <lineage>
        <taxon>Eukaryota</taxon>
        <taxon>Fungi</taxon>
        <taxon>Dikarya</taxon>
        <taxon>Ascomycota</taxon>
        <taxon>Pezizomycotina</taxon>
        <taxon>Leotiomycetes</taxon>
        <taxon>Helotiales</taxon>
        <taxon>Pleuroascaceae</taxon>
        <taxon>Venustampulla</taxon>
    </lineage>
</organism>
<dbReference type="GO" id="GO:0008240">
    <property type="term" value="F:tripeptidyl-peptidase activity"/>
    <property type="evidence" value="ECO:0007669"/>
    <property type="project" value="UniProtKB-EC"/>
</dbReference>
<dbReference type="SUPFAM" id="SSF52743">
    <property type="entry name" value="Subtilisin-like"/>
    <property type="match status" value="1"/>
</dbReference>
<evidence type="ECO:0000256" key="8">
    <source>
        <dbReference type="ARBA" id="ARBA00022729"/>
    </source>
</evidence>
<sequence>MLASFAVAALCAGLVASSPLRVRSPYVVKESHFLPSKWERVGPAPADHVVNLQIGLKQSQFDELERHLHEVSDPDHGRYGQHLSVSEVNDLTKPSDDTWDLVHDWLLGNGIHPSRLQYNPAKDWISVSLPINAVESLLDTKYSVFGHEDGDYLVRTPEWSLPQHLHKHIDVVQPTNSFFRPQKLGRMLKTVEEISEKQWHPLPSPSPPKYTPGGDAVSVCNTSAVTPLCLRTLYGTVDYVPQVPGKNKVGLTDYLAESNNRSDTALFLEQYRPEAVSAAKDFKVVVIADGNDEQTQETPEELAAGKDLEGNLDVETIIGIGWPTPLIAYTTGGSPPFTPDLTTPSNTNEPYLEWVNYVLGQDDLPQSISTSYADSEQTVPYSYAKSVCGSFAKLGARGISLFFGSGDNGVGRSGDCLTNDGKNTSTFLALFPTSCPYITSVGATKFIPEVVATDARNGFVSGGGFSRYFPRPSYQDHIVPRYVESLGDQFKGLYNKEGRGYPDLAAQGYHYVTVWNGTIVSLDGTSASTPTIAAIISLVNDALIADGKPPLGFLNPWLYKRGYRAFTDVTSGSASGCNSTGFPAQEGWDAVTGFGTPYFPKILDILDVEPKKGHHGS</sequence>
<dbReference type="STRING" id="2656787.A0A370TSX3"/>
<keyword evidence="14" id="KW-0325">Glycoprotein</keyword>
<dbReference type="GO" id="GO:0046872">
    <property type="term" value="F:metal ion binding"/>
    <property type="evidence" value="ECO:0007669"/>
    <property type="project" value="UniProtKB-UniRule"/>
</dbReference>
<comment type="subcellular location">
    <subcellularLocation>
        <location evidence="3">Secreted</location>
        <location evidence="3">Extracellular space</location>
    </subcellularLocation>
</comment>
<keyword evidence="7 15" id="KW-0479">Metal-binding</keyword>
<proteinExistence type="predicted"/>
<dbReference type="GO" id="GO:0005576">
    <property type="term" value="C:extracellular region"/>
    <property type="evidence" value="ECO:0007669"/>
    <property type="project" value="UniProtKB-SubCell"/>
</dbReference>
<evidence type="ECO:0000256" key="5">
    <source>
        <dbReference type="ARBA" id="ARBA00022525"/>
    </source>
</evidence>
<keyword evidence="10 15" id="KW-0720">Serine protease</keyword>
<keyword evidence="5" id="KW-0964">Secreted</keyword>
<feature type="chain" id="PRO_5016713719" description="tripeptidyl-peptidase II" evidence="16">
    <location>
        <begin position="18"/>
        <end position="617"/>
    </location>
</feature>
<evidence type="ECO:0000256" key="7">
    <source>
        <dbReference type="ARBA" id="ARBA00022723"/>
    </source>
</evidence>
<dbReference type="SMART" id="SM00944">
    <property type="entry name" value="Pro-kuma_activ"/>
    <property type="match status" value="1"/>
</dbReference>
<feature type="binding site" evidence="15">
    <location>
        <position position="587"/>
    </location>
    <ligand>
        <name>Ca(2+)</name>
        <dbReference type="ChEBI" id="CHEBI:29108"/>
    </ligand>
</feature>
<evidence type="ECO:0000256" key="1">
    <source>
        <dbReference type="ARBA" id="ARBA00001910"/>
    </source>
</evidence>
<feature type="active site" description="Charge relay system" evidence="15">
    <location>
        <position position="526"/>
    </location>
</feature>
<dbReference type="EMBL" id="NPIC01000002">
    <property type="protein sequence ID" value="RDL38636.1"/>
    <property type="molecule type" value="Genomic_DNA"/>
</dbReference>
<dbReference type="InterPro" id="IPR030400">
    <property type="entry name" value="Sedolisin_dom"/>
</dbReference>
<keyword evidence="12" id="KW-0843">Virulence</keyword>